<feature type="compositionally biased region" description="Basic and acidic residues" evidence="1">
    <location>
        <begin position="277"/>
        <end position="293"/>
    </location>
</feature>
<evidence type="ECO:0000313" key="2">
    <source>
        <dbReference type="EMBL" id="TVU45315.1"/>
    </source>
</evidence>
<feature type="compositionally biased region" description="Polar residues" evidence="1">
    <location>
        <begin position="31"/>
        <end position="43"/>
    </location>
</feature>
<gene>
    <name evidence="2" type="ORF">EJB05_04799</name>
</gene>
<feature type="non-terminal residue" evidence="2">
    <location>
        <position position="1"/>
    </location>
</feature>
<feature type="compositionally biased region" description="Basic and acidic residues" evidence="1">
    <location>
        <begin position="251"/>
        <end position="263"/>
    </location>
</feature>
<reference evidence="2 3" key="1">
    <citation type="journal article" date="2019" name="Sci. Rep.">
        <title>A high-quality genome of Eragrostis curvula grass provides insights into Poaceae evolution and supports new strategies to enhance forage quality.</title>
        <authorList>
            <person name="Carballo J."/>
            <person name="Santos B.A.C.M."/>
            <person name="Zappacosta D."/>
            <person name="Garbus I."/>
            <person name="Selva J.P."/>
            <person name="Gallo C.A."/>
            <person name="Diaz A."/>
            <person name="Albertini E."/>
            <person name="Caccamo M."/>
            <person name="Echenique V."/>
        </authorList>
    </citation>
    <scope>NUCLEOTIDE SEQUENCE [LARGE SCALE GENOMIC DNA]</scope>
    <source>
        <strain evidence="3">cv. Victoria</strain>
        <tissue evidence="2">Leaf</tissue>
    </source>
</reference>
<feature type="region of interest" description="Disordered" evidence="1">
    <location>
        <begin position="1"/>
        <end position="46"/>
    </location>
</feature>
<dbReference type="OrthoDB" id="685425at2759"/>
<organism evidence="2 3">
    <name type="scientific">Eragrostis curvula</name>
    <name type="common">weeping love grass</name>
    <dbReference type="NCBI Taxonomy" id="38414"/>
    <lineage>
        <taxon>Eukaryota</taxon>
        <taxon>Viridiplantae</taxon>
        <taxon>Streptophyta</taxon>
        <taxon>Embryophyta</taxon>
        <taxon>Tracheophyta</taxon>
        <taxon>Spermatophyta</taxon>
        <taxon>Magnoliopsida</taxon>
        <taxon>Liliopsida</taxon>
        <taxon>Poales</taxon>
        <taxon>Poaceae</taxon>
        <taxon>PACMAD clade</taxon>
        <taxon>Chloridoideae</taxon>
        <taxon>Eragrostideae</taxon>
        <taxon>Eragrostidinae</taxon>
        <taxon>Eragrostis</taxon>
    </lineage>
</organism>
<feature type="compositionally biased region" description="Basic residues" evidence="1">
    <location>
        <begin position="318"/>
        <end position="327"/>
    </location>
</feature>
<evidence type="ECO:0000313" key="3">
    <source>
        <dbReference type="Proteomes" id="UP000324897"/>
    </source>
</evidence>
<name>A0A5J9WBN4_9POAL</name>
<keyword evidence="3" id="KW-1185">Reference proteome</keyword>
<comment type="caution">
    <text evidence="2">The sequence shown here is derived from an EMBL/GenBank/DDBJ whole genome shotgun (WGS) entry which is preliminary data.</text>
</comment>
<dbReference type="Proteomes" id="UP000324897">
    <property type="component" value="Chromosome 5"/>
</dbReference>
<dbReference type="EMBL" id="RWGY01000004">
    <property type="protein sequence ID" value="TVU45315.1"/>
    <property type="molecule type" value="Genomic_DNA"/>
</dbReference>
<feature type="region of interest" description="Disordered" evidence="1">
    <location>
        <begin position="212"/>
        <end position="375"/>
    </location>
</feature>
<dbReference type="AlphaFoldDB" id="A0A5J9WBN4"/>
<dbReference type="Gramene" id="TVU45315">
    <property type="protein sequence ID" value="TVU45315"/>
    <property type="gene ID" value="EJB05_04799"/>
</dbReference>
<proteinExistence type="predicted"/>
<accession>A0A5J9WBN4</accession>
<feature type="compositionally biased region" description="Basic and acidic residues" evidence="1">
    <location>
        <begin position="14"/>
        <end position="28"/>
    </location>
</feature>
<sequence length="451" mass="48979">MASNSPDRAAAAAAHEEHPDGVDAHQEQQDDSTSSTGSPTKAQQKMEEGLIPDAIDYWKPGKIDEAYIKVLRQTGWISDFVITKENKGDFSFSFDTTEYFLADDSKKLDTKGKGLIPWHQEWIKAAPVKDDRLKRMIAKVNELVARGLRGEHIVEEFVRRCFFPLQKRSPLAMFGDGPRNPKWLPSEVNEIPEAEVKRRVWAILESKLQPRPEGFPVPYSATNPATEDMFGPDPSEGGVDSTMLLDSSSSSEKEPSEAPKKSSAEAFADEVLAVPEGQERDVDHQSLEQKVETLKSNLMSNASPSSSAPKAPSPPKTRTTRRGRSKSKPSAEVAVQVQPIRPRKRTQTPLLAPDAPSTDSAPELPASRSTVDPGNQVPLSIMFGTLFHGFSRISHIRASRGQKKLGAKKLRVLAGGSGDTAAASSSVVAMPAVELPSGPSPGPAMFGKIKA</sequence>
<evidence type="ECO:0000256" key="1">
    <source>
        <dbReference type="SAM" id="MobiDB-lite"/>
    </source>
</evidence>
<protein>
    <submittedName>
        <fullName evidence="2">Uncharacterized protein</fullName>
    </submittedName>
</protein>